<organism evidence="1">
    <name type="scientific">Medicago truncatula</name>
    <name type="common">Barrel medic</name>
    <name type="synonym">Medicago tribuloides</name>
    <dbReference type="NCBI Taxonomy" id="3880"/>
    <lineage>
        <taxon>Eukaryota</taxon>
        <taxon>Viridiplantae</taxon>
        <taxon>Streptophyta</taxon>
        <taxon>Embryophyta</taxon>
        <taxon>Tracheophyta</taxon>
        <taxon>Spermatophyta</taxon>
        <taxon>Magnoliopsida</taxon>
        <taxon>eudicotyledons</taxon>
        <taxon>Gunneridae</taxon>
        <taxon>Pentapetalae</taxon>
        <taxon>rosids</taxon>
        <taxon>fabids</taxon>
        <taxon>Fabales</taxon>
        <taxon>Fabaceae</taxon>
        <taxon>Papilionoideae</taxon>
        <taxon>50 kb inversion clade</taxon>
        <taxon>NPAAA clade</taxon>
        <taxon>Hologalegina</taxon>
        <taxon>IRL clade</taxon>
        <taxon>Trifolieae</taxon>
        <taxon>Medicago</taxon>
    </lineage>
</organism>
<gene>
    <name evidence="1" type="ORF">MtrDRAFT_AC160516g49v2</name>
</gene>
<evidence type="ECO:0000313" key="1">
    <source>
        <dbReference type="EMBL" id="ABN08797.1"/>
    </source>
</evidence>
<proteinExistence type="predicted"/>
<sequence>MKIKKDRMPCRYSDSNRDALALLPKSSVSTNFTIAAYSKS</sequence>
<reference evidence="1" key="2">
    <citation type="submission" date="2007-03" db="EMBL/GenBank/DDBJ databases">
        <authorList>
            <consortium name="The International Medicago Genome Annotation Group"/>
        </authorList>
    </citation>
    <scope>NUCLEOTIDE SEQUENCE</scope>
</reference>
<protein>
    <submittedName>
        <fullName evidence="1">Uncharacterized protein</fullName>
    </submittedName>
</protein>
<dbReference type="EMBL" id="AC160516">
    <property type="protein sequence ID" value="ABN08797.1"/>
    <property type="molecule type" value="Genomic_DNA"/>
</dbReference>
<dbReference type="AlphaFoldDB" id="A2Q597"/>
<accession>A2Q597</accession>
<name>A2Q597_MEDTR</name>
<reference evidence="1" key="1">
    <citation type="submission" date="2005-04" db="EMBL/GenBank/DDBJ databases">
        <authorList>
            <person name="Town C.D."/>
        </authorList>
    </citation>
    <scope>NUCLEOTIDE SEQUENCE</scope>
</reference>